<keyword evidence="6" id="KW-0812">Transmembrane</keyword>
<name>A0A667XY52_9TELE</name>
<evidence type="ECO:0000313" key="9">
    <source>
        <dbReference type="Proteomes" id="UP000472263"/>
    </source>
</evidence>
<evidence type="ECO:0000256" key="1">
    <source>
        <dbReference type="ARBA" id="ARBA00004370"/>
    </source>
</evidence>
<dbReference type="InterPro" id="IPR013151">
    <property type="entry name" value="Immunoglobulin_dom"/>
</dbReference>
<evidence type="ECO:0000256" key="5">
    <source>
        <dbReference type="ARBA" id="ARBA00023319"/>
    </source>
</evidence>
<proteinExistence type="predicted"/>
<accession>A0A667XY52</accession>
<feature type="domain" description="Ig-like" evidence="7">
    <location>
        <begin position="181"/>
        <end position="245"/>
    </location>
</feature>
<comment type="subcellular location">
    <subcellularLocation>
        <location evidence="1">Membrane</location>
    </subcellularLocation>
</comment>
<dbReference type="InterPro" id="IPR003599">
    <property type="entry name" value="Ig_sub"/>
</dbReference>
<feature type="transmembrane region" description="Helical" evidence="6">
    <location>
        <begin position="277"/>
        <end position="300"/>
    </location>
</feature>
<evidence type="ECO:0000259" key="7">
    <source>
        <dbReference type="PROSITE" id="PS50835"/>
    </source>
</evidence>
<dbReference type="Proteomes" id="UP000472263">
    <property type="component" value="Chromosome 8"/>
</dbReference>
<dbReference type="Gene3D" id="2.60.40.10">
    <property type="entry name" value="Immunoglobulins"/>
    <property type="match status" value="2"/>
</dbReference>
<sequence>MKNRLSVYTGSYRTFFRVSNLTESDSGRYQVLSRSDSWWFQLVVCSVKFPKVGYMASAELSAELHCEGAGPADNLTVQWFRWKPEWPWGWSRVFSEQTGSLNPLMSDLEGRVHMVENSSSLHISNINYEDQTTSFSCVVLDGQKTGNYTLVIPSLSLNHSGDYECRAKYGDNFYLFVSPEPEAQTELFSVGGRVNLSCNFDLKEGHHVVWFVRTARHHAHLSSSYSTLILSDLSLQDQGEYWCSVYPRGFPFENMCESTNKIVLIYQEPTDLSSTVFAVRASLVSCGLLGLVCAVVAVILKTRTREEDSHRTQTSY</sequence>
<evidence type="ECO:0000256" key="2">
    <source>
        <dbReference type="ARBA" id="ARBA00022729"/>
    </source>
</evidence>
<evidence type="ECO:0000313" key="8">
    <source>
        <dbReference type="Ensembl" id="ENSMMDP00005022595.1"/>
    </source>
</evidence>
<dbReference type="PROSITE" id="PS50835">
    <property type="entry name" value="IG_LIKE"/>
    <property type="match status" value="2"/>
</dbReference>
<reference evidence="8" key="2">
    <citation type="submission" date="2025-08" db="UniProtKB">
        <authorList>
            <consortium name="Ensembl"/>
        </authorList>
    </citation>
    <scope>IDENTIFICATION</scope>
</reference>
<dbReference type="SUPFAM" id="SSF48726">
    <property type="entry name" value="Immunoglobulin"/>
    <property type="match status" value="2"/>
</dbReference>
<keyword evidence="6" id="KW-1133">Transmembrane helix</keyword>
<evidence type="ECO:0000256" key="4">
    <source>
        <dbReference type="ARBA" id="ARBA00023180"/>
    </source>
</evidence>
<dbReference type="AlphaFoldDB" id="A0A667XY52"/>
<dbReference type="InterPro" id="IPR036179">
    <property type="entry name" value="Ig-like_dom_sf"/>
</dbReference>
<dbReference type="InterPro" id="IPR015631">
    <property type="entry name" value="CD2/SLAM_rcpt"/>
</dbReference>
<keyword evidence="2" id="KW-0732">Signal</keyword>
<keyword evidence="9" id="KW-1185">Reference proteome</keyword>
<feature type="domain" description="Ig-like" evidence="7">
    <location>
        <begin position="50"/>
        <end position="178"/>
    </location>
</feature>
<dbReference type="PANTHER" id="PTHR12080">
    <property type="entry name" value="SIGNALING LYMPHOCYTIC ACTIVATION MOLECULE"/>
    <property type="match status" value="1"/>
</dbReference>
<keyword evidence="5" id="KW-0393">Immunoglobulin domain</keyword>
<dbReference type="GeneTree" id="ENSGT00990000205287"/>
<reference evidence="8" key="3">
    <citation type="submission" date="2025-09" db="UniProtKB">
        <authorList>
            <consortium name="Ensembl"/>
        </authorList>
    </citation>
    <scope>IDENTIFICATION</scope>
</reference>
<evidence type="ECO:0000256" key="6">
    <source>
        <dbReference type="SAM" id="Phobius"/>
    </source>
</evidence>
<dbReference type="InterPro" id="IPR013783">
    <property type="entry name" value="Ig-like_fold"/>
</dbReference>
<protein>
    <recommendedName>
        <fullName evidence="7">Ig-like domain-containing protein</fullName>
    </recommendedName>
</protein>
<dbReference type="InParanoid" id="A0A667XY52"/>
<dbReference type="CDD" id="cd00096">
    <property type="entry name" value="Ig"/>
    <property type="match status" value="1"/>
</dbReference>
<dbReference type="Ensembl" id="ENSMMDT00005023093.1">
    <property type="protein sequence ID" value="ENSMMDP00005022595.1"/>
    <property type="gene ID" value="ENSMMDG00005010953.1"/>
</dbReference>
<dbReference type="Pfam" id="PF00047">
    <property type="entry name" value="ig"/>
    <property type="match status" value="1"/>
</dbReference>
<dbReference type="SMART" id="SM00409">
    <property type="entry name" value="IG"/>
    <property type="match status" value="2"/>
</dbReference>
<reference evidence="8" key="1">
    <citation type="submission" date="2019-06" db="EMBL/GenBank/DDBJ databases">
        <authorList>
            <consortium name="Wellcome Sanger Institute Data Sharing"/>
        </authorList>
    </citation>
    <scope>NUCLEOTIDE SEQUENCE [LARGE SCALE GENOMIC DNA]</scope>
</reference>
<dbReference type="GO" id="GO:0016020">
    <property type="term" value="C:membrane"/>
    <property type="evidence" value="ECO:0007669"/>
    <property type="project" value="UniProtKB-SubCell"/>
</dbReference>
<organism evidence="8 9">
    <name type="scientific">Myripristis murdjan</name>
    <name type="common">pinecone soldierfish</name>
    <dbReference type="NCBI Taxonomy" id="586833"/>
    <lineage>
        <taxon>Eukaryota</taxon>
        <taxon>Metazoa</taxon>
        <taxon>Chordata</taxon>
        <taxon>Craniata</taxon>
        <taxon>Vertebrata</taxon>
        <taxon>Euteleostomi</taxon>
        <taxon>Actinopterygii</taxon>
        <taxon>Neopterygii</taxon>
        <taxon>Teleostei</taxon>
        <taxon>Neoteleostei</taxon>
        <taxon>Acanthomorphata</taxon>
        <taxon>Holocentriformes</taxon>
        <taxon>Holocentridae</taxon>
        <taxon>Myripristis</taxon>
    </lineage>
</organism>
<keyword evidence="4" id="KW-0325">Glycoprotein</keyword>
<keyword evidence="3 6" id="KW-0472">Membrane</keyword>
<dbReference type="InterPro" id="IPR007110">
    <property type="entry name" value="Ig-like_dom"/>
</dbReference>
<evidence type="ECO:0000256" key="3">
    <source>
        <dbReference type="ARBA" id="ARBA00023136"/>
    </source>
</evidence>